<dbReference type="RefSeq" id="WP_122229547.1">
    <property type="nucleotide sequence ID" value="NZ_RDQO01000003.1"/>
</dbReference>
<dbReference type="InterPro" id="IPR002562">
    <property type="entry name" value="3'-5'_exonuclease_dom"/>
</dbReference>
<keyword evidence="2" id="KW-0269">Exonuclease</keyword>
<dbReference type="CDD" id="cd06141">
    <property type="entry name" value="WRN_exo"/>
    <property type="match status" value="1"/>
</dbReference>
<evidence type="ECO:0000259" key="1">
    <source>
        <dbReference type="SMART" id="SM00474"/>
    </source>
</evidence>
<dbReference type="Proteomes" id="UP000278006">
    <property type="component" value="Unassembled WGS sequence"/>
</dbReference>
<accession>A0A3M6QTI4</accession>
<keyword evidence="2" id="KW-0540">Nuclease</keyword>
<proteinExistence type="predicted"/>
<dbReference type="OrthoDB" id="9793333at2"/>
<dbReference type="Gene3D" id="3.30.420.10">
    <property type="entry name" value="Ribonuclease H-like superfamily/Ribonuclease H"/>
    <property type="match status" value="1"/>
</dbReference>
<keyword evidence="2" id="KW-0378">Hydrolase</keyword>
<dbReference type="PANTHER" id="PTHR47765:SF2">
    <property type="entry name" value="EXONUCLEASE MUT-7 HOMOLOG"/>
    <property type="match status" value="1"/>
</dbReference>
<evidence type="ECO:0000313" key="3">
    <source>
        <dbReference type="Proteomes" id="UP000278006"/>
    </source>
</evidence>
<dbReference type="GO" id="GO:0006139">
    <property type="term" value="P:nucleobase-containing compound metabolic process"/>
    <property type="evidence" value="ECO:0007669"/>
    <property type="project" value="InterPro"/>
</dbReference>
<organism evidence="2 3">
    <name type="scientific">Corticibacter populi</name>
    <dbReference type="NCBI Taxonomy" id="1550736"/>
    <lineage>
        <taxon>Bacteria</taxon>
        <taxon>Pseudomonadati</taxon>
        <taxon>Pseudomonadota</taxon>
        <taxon>Betaproteobacteria</taxon>
        <taxon>Burkholderiales</taxon>
        <taxon>Comamonadaceae</taxon>
        <taxon>Corticibacter</taxon>
    </lineage>
</organism>
<feature type="domain" description="3'-5' exonuclease" evidence="1">
    <location>
        <begin position="32"/>
        <end position="205"/>
    </location>
</feature>
<comment type="caution">
    <text evidence="2">The sequence shown here is derived from an EMBL/GenBank/DDBJ whole genome shotgun (WGS) entry which is preliminary data.</text>
</comment>
<gene>
    <name evidence="2" type="ORF">D8I35_12000</name>
</gene>
<dbReference type="InterPro" id="IPR036397">
    <property type="entry name" value="RNaseH_sf"/>
</dbReference>
<dbReference type="InterPro" id="IPR012337">
    <property type="entry name" value="RNaseH-like_sf"/>
</dbReference>
<dbReference type="GO" id="GO:0003676">
    <property type="term" value="F:nucleic acid binding"/>
    <property type="evidence" value="ECO:0007669"/>
    <property type="project" value="InterPro"/>
</dbReference>
<evidence type="ECO:0000313" key="2">
    <source>
        <dbReference type="EMBL" id="RMX05869.1"/>
    </source>
</evidence>
<dbReference type="SMART" id="SM00474">
    <property type="entry name" value="35EXOc"/>
    <property type="match status" value="1"/>
</dbReference>
<dbReference type="GO" id="GO:0008408">
    <property type="term" value="F:3'-5' exonuclease activity"/>
    <property type="evidence" value="ECO:0007669"/>
    <property type="project" value="InterPro"/>
</dbReference>
<sequence>MNQQASGIERARPSKEAMRALPRFAGLAPAQICVVQTASDVERARSAIVQATQLGFDTESKPQFVAGRPANGPHLVQIATADAAFLFRPEAAVSQALLAELIASASLVKVGFGLDSDRAPLERKLGVVLRGSVDLARALRQFGYRQPVGLQTAVAIVLGRYLPKSRKITTSNWAARTLSAAQQSYAADDAYASLCVHVALARQARAALPKPA</sequence>
<protein>
    <submittedName>
        <fullName evidence="2">3'-5' exonuclease domain-containing protein 2</fullName>
    </submittedName>
</protein>
<name>A0A3M6QTI4_9BURK</name>
<dbReference type="InterPro" id="IPR052408">
    <property type="entry name" value="Exonuclease_MUT-7-like"/>
</dbReference>
<dbReference type="SUPFAM" id="SSF53098">
    <property type="entry name" value="Ribonuclease H-like"/>
    <property type="match status" value="1"/>
</dbReference>
<dbReference type="EMBL" id="RDQO01000003">
    <property type="protein sequence ID" value="RMX05869.1"/>
    <property type="molecule type" value="Genomic_DNA"/>
</dbReference>
<keyword evidence="3" id="KW-1185">Reference proteome</keyword>
<dbReference type="Pfam" id="PF01612">
    <property type="entry name" value="DNA_pol_A_exo1"/>
    <property type="match status" value="1"/>
</dbReference>
<dbReference type="AlphaFoldDB" id="A0A3M6QTI4"/>
<dbReference type="PANTHER" id="PTHR47765">
    <property type="entry name" value="3'-5' EXONUCLEASE DOMAIN-CONTAINING PROTEIN"/>
    <property type="match status" value="1"/>
</dbReference>
<reference evidence="2 3" key="1">
    <citation type="submission" date="2018-10" db="EMBL/GenBank/DDBJ databases">
        <title>Draft genome of Cortibacter populi DSM10536.</title>
        <authorList>
            <person name="Bernier A.-M."/>
            <person name="Bernard K."/>
        </authorList>
    </citation>
    <scope>NUCLEOTIDE SEQUENCE [LARGE SCALE GENOMIC DNA]</scope>
    <source>
        <strain evidence="2 3">DSM 105136</strain>
    </source>
</reference>